<feature type="domain" description="Putative auto-transporter adhesin head GIN" evidence="2">
    <location>
        <begin position="39"/>
        <end position="220"/>
    </location>
</feature>
<evidence type="ECO:0000313" key="4">
    <source>
        <dbReference type="Proteomes" id="UP000231960"/>
    </source>
</evidence>
<dbReference type="Proteomes" id="UP000231960">
    <property type="component" value="Unassembled WGS sequence"/>
</dbReference>
<dbReference type="Gene3D" id="2.160.20.120">
    <property type="match status" value="1"/>
</dbReference>
<evidence type="ECO:0000256" key="1">
    <source>
        <dbReference type="SAM" id="SignalP"/>
    </source>
</evidence>
<comment type="caution">
    <text evidence="3">The sequence shown here is derived from an EMBL/GenBank/DDBJ whole genome shotgun (WGS) entry which is preliminary data.</text>
</comment>
<organism evidence="3 4">
    <name type="scientific">Avrilella dinanensis</name>
    <dbReference type="NCBI Taxonomy" id="2008672"/>
    <lineage>
        <taxon>Bacteria</taxon>
        <taxon>Pseudomonadati</taxon>
        <taxon>Bacteroidota</taxon>
        <taxon>Flavobacteriia</taxon>
        <taxon>Flavobacteriales</taxon>
        <taxon>Flavobacteriaceae</taxon>
        <taxon>Avrilella</taxon>
    </lineage>
</organism>
<evidence type="ECO:0000313" key="3">
    <source>
        <dbReference type="EMBL" id="PJR04625.1"/>
    </source>
</evidence>
<gene>
    <name evidence="3" type="ORF">CDL10_08800</name>
</gene>
<name>A0A2M9R772_9FLAO</name>
<feature type="signal peptide" evidence="1">
    <location>
        <begin position="1"/>
        <end position="20"/>
    </location>
</feature>
<protein>
    <recommendedName>
        <fullName evidence="2">Putative auto-transporter adhesin head GIN domain-containing protein</fullName>
    </recommendedName>
</protein>
<dbReference type="EMBL" id="NIPO01000001">
    <property type="protein sequence ID" value="PJR04625.1"/>
    <property type="molecule type" value="Genomic_DNA"/>
</dbReference>
<dbReference type="OrthoDB" id="1419485at2"/>
<dbReference type="RefSeq" id="WP_100678184.1">
    <property type="nucleotide sequence ID" value="NZ_NIPO01000001.1"/>
</dbReference>
<reference evidence="3 4" key="1">
    <citation type="submission" date="2017-06" db="EMBL/GenBank/DDBJ databases">
        <title>Description of Avrilella dinanensis gen. nov. sp. nov.</title>
        <authorList>
            <person name="Leyer C."/>
            <person name="Sassi M."/>
            <person name="Minet J."/>
            <person name="Kayal S."/>
            <person name="Cattoir V."/>
        </authorList>
    </citation>
    <scope>NUCLEOTIDE SEQUENCE [LARGE SCALE GENOMIC DNA]</scope>
    <source>
        <strain evidence="3 4">UR159</strain>
    </source>
</reference>
<feature type="chain" id="PRO_5014942246" description="Putative auto-transporter adhesin head GIN domain-containing protein" evidence="1">
    <location>
        <begin position="21"/>
        <end position="239"/>
    </location>
</feature>
<evidence type="ECO:0000259" key="2">
    <source>
        <dbReference type="Pfam" id="PF10988"/>
    </source>
</evidence>
<keyword evidence="1" id="KW-0732">Signal</keyword>
<dbReference type="InterPro" id="IPR021255">
    <property type="entry name" value="DUF2807"/>
</dbReference>
<dbReference type="Pfam" id="PF10988">
    <property type="entry name" value="DUF2807"/>
    <property type="match status" value="1"/>
</dbReference>
<proteinExistence type="predicted"/>
<keyword evidence="4" id="KW-1185">Reference proteome</keyword>
<dbReference type="AlphaFoldDB" id="A0A2M9R772"/>
<accession>A0A2M9R772</accession>
<sequence length="239" mass="25724">MKKLIVLLVLTFAVAGSAYAQRKARGNGNVIDRERRIPEFDKVKIDGDFEVVFLNNEFDKKIVMHGDANLQGLILAKVEDGVLSIGYKGEVEILEQTVPLKVTIPTRSVVEITNSGSGVVRNMGIIEAENLVLSNTGEGSLELNIKTQNSTINLTGSGKIVLSGRSNTATFKNNGSGVIDGKEMSVFFSEITVDGSGNIYTNTLNGIDGNINGSGNIYYKVTKTVSVEENGTGKALRFF</sequence>